<organism evidence="3 4">
    <name type="scientific">Nannocystis punicea</name>
    <dbReference type="NCBI Taxonomy" id="2995304"/>
    <lineage>
        <taxon>Bacteria</taxon>
        <taxon>Pseudomonadati</taxon>
        <taxon>Myxococcota</taxon>
        <taxon>Polyangia</taxon>
        <taxon>Nannocystales</taxon>
        <taxon>Nannocystaceae</taxon>
        <taxon>Nannocystis</taxon>
    </lineage>
</organism>
<dbReference type="InterPro" id="IPR007349">
    <property type="entry name" value="DUF418"/>
</dbReference>
<accession>A0ABY7HID9</accession>
<evidence type="ECO:0000313" key="3">
    <source>
        <dbReference type="EMBL" id="WAS99087.1"/>
    </source>
</evidence>
<protein>
    <submittedName>
        <fullName evidence="3">DUF418 domain-containing protein</fullName>
    </submittedName>
</protein>
<dbReference type="PANTHER" id="PTHR30590">
    <property type="entry name" value="INNER MEMBRANE PROTEIN"/>
    <property type="match status" value="1"/>
</dbReference>
<dbReference type="RefSeq" id="WP_269041448.1">
    <property type="nucleotide sequence ID" value="NZ_CP114040.1"/>
</dbReference>
<keyword evidence="1" id="KW-1133">Transmembrane helix</keyword>
<keyword evidence="1" id="KW-0472">Membrane</keyword>
<name>A0ABY7HID9_9BACT</name>
<evidence type="ECO:0000256" key="1">
    <source>
        <dbReference type="SAM" id="Phobius"/>
    </source>
</evidence>
<feature type="transmembrane region" description="Helical" evidence="1">
    <location>
        <begin position="266"/>
        <end position="284"/>
    </location>
</feature>
<evidence type="ECO:0000259" key="2">
    <source>
        <dbReference type="Pfam" id="PF04235"/>
    </source>
</evidence>
<dbReference type="Pfam" id="PF04235">
    <property type="entry name" value="DUF418"/>
    <property type="match status" value="1"/>
</dbReference>
<feature type="transmembrane region" description="Helical" evidence="1">
    <location>
        <begin position="291"/>
        <end position="313"/>
    </location>
</feature>
<feature type="transmembrane region" description="Helical" evidence="1">
    <location>
        <begin position="104"/>
        <end position="135"/>
    </location>
</feature>
<gene>
    <name evidence="3" type="ORF">O0S08_23400</name>
</gene>
<dbReference type="Proteomes" id="UP001164459">
    <property type="component" value="Chromosome"/>
</dbReference>
<dbReference type="InterPro" id="IPR052529">
    <property type="entry name" value="Bact_Transport_Assoc"/>
</dbReference>
<feature type="transmembrane region" description="Helical" evidence="1">
    <location>
        <begin position="333"/>
        <end position="353"/>
    </location>
</feature>
<proteinExistence type="predicted"/>
<feature type="transmembrane region" description="Helical" evidence="1">
    <location>
        <begin position="142"/>
        <end position="164"/>
    </location>
</feature>
<dbReference type="PANTHER" id="PTHR30590:SF2">
    <property type="entry name" value="INNER MEMBRANE PROTEIN"/>
    <property type="match status" value="1"/>
</dbReference>
<keyword evidence="4" id="KW-1185">Reference proteome</keyword>
<reference evidence="3" key="1">
    <citation type="submission" date="2022-11" db="EMBL/GenBank/DDBJ databases">
        <title>Minimal conservation of predation-associated metabolite biosynthetic gene clusters underscores biosynthetic potential of Myxococcota including descriptions for ten novel species: Archangium lansinium sp. nov., Myxococcus landrumus sp. nov., Nannocystis bai.</title>
        <authorList>
            <person name="Ahearne A."/>
            <person name="Stevens C."/>
            <person name="Dowd S."/>
        </authorList>
    </citation>
    <scope>NUCLEOTIDE SEQUENCE</scope>
    <source>
        <strain evidence="3">Fl3</strain>
    </source>
</reference>
<sequence>MSVFPADSPEAPPLAARALAPDLARGVMLLVIALAHARVLSGPDTGPTDQAVAALHTAFVDGRGYPMFAALFGYGMAQLLARHVRAGADWLAARERLRRRGRWLLVFGFGHALLLFHGDILGAYGLLSVLLIAALRSPDRSLLAAAGAWFVAGALAFGGAARLIPAGADAESLPGPLLSAAFRVLGWLATTPLFAVMAAGPFLVGIWAARRRLLERPEQHLPALRRTALAGIAVAVVGALPLVAVHAGRWGDGAAPQIAATALHTLTGYAGGFGYAALVALAAARLGERRGLVVTALVACGQRSLSCYLAQSLAWQLLFEPYWAGLGGQFRPLTAAAAGFGVWALTVVLADLARRRGRQGPAEALLRRALHGPARSE</sequence>
<feature type="transmembrane region" description="Helical" evidence="1">
    <location>
        <begin position="228"/>
        <end position="246"/>
    </location>
</feature>
<evidence type="ECO:0000313" key="4">
    <source>
        <dbReference type="Proteomes" id="UP001164459"/>
    </source>
</evidence>
<dbReference type="EMBL" id="CP114040">
    <property type="protein sequence ID" value="WAS99087.1"/>
    <property type="molecule type" value="Genomic_DNA"/>
</dbReference>
<feature type="domain" description="DUF418" evidence="2">
    <location>
        <begin position="208"/>
        <end position="371"/>
    </location>
</feature>
<keyword evidence="1" id="KW-0812">Transmembrane</keyword>
<feature type="transmembrane region" description="Helical" evidence="1">
    <location>
        <begin position="184"/>
        <end position="207"/>
    </location>
</feature>